<protein>
    <recommendedName>
        <fullName evidence="2">BTB domain-containing protein</fullName>
    </recommendedName>
</protein>
<proteinExistence type="predicted"/>
<keyword evidence="1" id="KW-1133">Transmembrane helix</keyword>
<keyword evidence="1" id="KW-0472">Membrane</keyword>
<dbReference type="CDD" id="cd18186">
    <property type="entry name" value="BTB_POZ_ZBTB_KLHL-like"/>
    <property type="match status" value="1"/>
</dbReference>
<dbReference type="Gene3D" id="1.10.287.70">
    <property type="match status" value="1"/>
</dbReference>
<dbReference type="OrthoDB" id="7786319at2759"/>
<dbReference type="Pfam" id="PF00651">
    <property type="entry name" value="BTB"/>
    <property type="match status" value="1"/>
</dbReference>
<dbReference type="PANTHER" id="PTHR24413">
    <property type="entry name" value="SPECKLE-TYPE POZ PROTEIN"/>
    <property type="match status" value="1"/>
</dbReference>
<dbReference type="Gene3D" id="1.25.40.420">
    <property type="match status" value="1"/>
</dbReference>
<dbReference type="Proteomes" id="UP001107558">
    <property type="component" value="Chromosome 3"/>
</dbReference>
<evidence type="ECO:0000313" key="4">
    <source>
        <dbReference type="Proteomes" id="UP001107558"/>
    </source>
</evidence>
<dbReference type="SMART" id="SM00225">
    <property type="entry name" value="BTB"/>
    <property type="match status" value="1"/>
</dbReference>
<name>A0A9J6BN48_POLVA</name>
<dbReference type="InterPro" id="IPR011333">
    <property type="entry name" value="SKP1/BTB/POZ_sf"/>
</dbReference>
<organism evidence="3 4">
    <name type="scientific">Polypedilum vanderplanki</name>
    <name type="common">Sleeping chironomid midge</name>
    <dbReference type="NCBI Taxonomy" id="319348"/>
    <lineage>
        <taxon>Eukaryota</taxon>
        <taxon>Metazoa</taxon>
        <taxon>Ecdysozoa</taxon>
        <taxon>Arthropoda</taxon>
        <taxon>Hexapoda</taxon>
        <taxon>Insecta</taxon>
        <taxon>Pterygota</taxon>
        <taxon>Neoptera</taxon>
        <taxon>Endopterygota</taxon>
        <taxon>Diptera</taxon>
        <taxon>Nematocera</taxon>
        <taxon>Chironomoidea</taxon>
        <taxon>Chironomidae</taxon>
        <taxon>Chironominae</taxon>
        <taxon>Polypedilum</taxon>
        <taxon>Polypedilum</taxon>
    </lineage>
</organism>
<dbReference type="SUPFAM" id="SSF54695">
    <property type="entry name" value="POZ domain"/>
    <property type="match status" value="1"/>
</dbReference>
<reference evidence="3" key="1">
    <citation type="submission" date="2021-03" db="EMBL/GenBank/DDBJ databases">
        <title>Chromosome level genome of the anhydrobiotic midge Polypedilum vanderplanki.</title>
        <authorList>
            <person name="Yoshida Y."/>
            <person name="Kikawada T."/>
            <person name="Gusev O."/>
        </authorList>
    </citation>
    <scope>NUCLEOTIDE SEQUENCE</scope>
    <source>
        <strain evidence="3">NIAS01</strain>
        <tissue evidence="3">Whole body or cell culture</tissue>
    </source>
</reference>
<gene>
    <name evidence="3" type="ORF">PVAND_001502</name>
</gene>
<accession>A0A9J6BN48</accession>
<feature type="domain" description="BTB" evidence="2">
    <location>
        <begin position="146"/>
        <end position="214"/>
    </location>
</feature>
<keyword evidence="1" id="KW-0812">Transmembrane</keyword>
<feature type="transmembrane region" description="Helical" evidence="1">
    <location>
        <begin position="879"/>
        <end position="902"/>
    </location>
</feature>
<dbReference type="Gene3D" id="3.30.710.10">
    <property type="entry name" value="Potassium Channel Kv1.1, Chain A"/>
    <property type="match status" value="1"/>
</dbReference>
<evidence type="ECO:0000259" key="2">
    <source>
        <dbReference type="PROSITE" id="PS50097"/>
    </source>
</evidence>
<feature type="transmembrane region" description="Helical" evidence="1">
    <location>
        <begin position="632"/>
        <end position="652"/>
    </location>
</feature>
<dbReference type="CDD" id="cd14733">
    <property type="entry name" value="BACK"/>
    <property type="match status" value="1"/>
</dbReference>
<evidence type="ECO:0000313" key="3">
    <source>
        <dbReference type="EMBL" id="KAG5671297.1"/>
    </source>
</evidence>
<keyword evidence="4" id="KW-1185">Reference proteome</keyword>
<evidence type="ECO:0000256" key="1">
    <source>
        <dbReference type="SAM" id="Phobius"/>
    </source>
</evidence>
<dbReference type="AlphaFoldDB" id="A0A9J6BN48"/>
<comment type="caution">
    <text evidence="3">The sequence shown here is derived from an EMBL/GenBank/DDBJ whole genome shotgun (WGS) entry which is preliminary data.</text>
</comment>
<dbReference type="PROSITE" id="PS50097">
    <property type="entry name" value="BTB"/>
    <property type="match status" value="1"/>
</dbReference>
<sequence>MEISNSWKRTICLNFEDIYSSFSDLPDQSTFSKVFVLTIGLEQLKMLIAGCVCKTKNRYDRNQMYITLTYMNNPIYLVDKIILLNYYELKKTQNGTETAWKYTLDIGFNTLDRHYLQFEISGKIISEKPFPLTKQYSDFYLKDLLSDIKIISRDEISFPAHRVILSNHSSIFNKMFTSVMIEARSNKINIEDADGDAIKEFLRFIYLGEIEDKKQLLPIFYLAEKYDLSALKSYCAYLSLNHVNYDNVLGLIDLADRCNENLMFYNCVKFITAHLEEVTNLKGWKSLNNSVMTKIMKNIIVIEMKVDKESMEKINVAFSDVIREFYIAQNIKFDFIIYGETSYHLNDLIDGIAKHLNEEIPINIKNYPNWNFITNKSVIIFVKLIKDFKKLHRSAFKNYDNLQLTNDFYENFKFLVYVEEIKTLKELQNSLEEFEIVNFAYPADLKYFEFFITSDENFLHLSANLLYSENNCRFLEQKLLNSFNKKSKTWNKKLKNFDQYNNFHGCLLEIFVPHSYSFYPKMHSESFDVQTLASNDIKFHGLINEVVEIMSKRNNYSFHYTIFDFLNSQERLFPTRNFEIFPGYGIMIETKNINRENKRIYLEPHDDTEFYFLVSYNDLYNNYEKLVFPFDATTWILIFFTFGLTFGVIFGLKHSPQSIRTIIFGRGINNPGYNALAIFMGISQLRLPTESFCRFILLMYISFCLIIRTCWQSKMFEFMTTDMRKPLPENFEDLREMNYTILADMMYKNIIEEMISGRERPRIQFVQGREFVVTYELVINQKINTKFAFFVKKQNHIFFNSTFKNSLPTMQNEKLTKMIAFSSYGNNVLMSQIKEVINKLIPSGIPKHLNDYGLWYLFRPVDVEIEDPRRVLSMSDLEFGFVIFLVALAFSIVVFLCEIVSLSVKRRLRKLIGLYEFVRIIRERLKDYHDKW</sequence>
<dbReference type="InterPro" id="IPR000210">
    <property type="entry name" value="BTB/POZ_dom"/>
</dbReference>
<feature type="transmembrane region" description="Helical" evidence="1">
    <location>
        <begin position="692"/>
        <end position="711"/>
    </location>
</feature>
<dbReference type="EMBL" id="JADBJN010000003">
    <property type="protein sequence ID" value="KAG5671297.1"/>
    <property type="molecule type" value="Genomic_DNA"/>
</dbReference>